<feature type="region of interest" description="Disordered" evidence="1">
    <location>
        <begin position="280"/>
        <end position="325"/>
    </location>
</feature>
<dbReference type="EMBL" id="RSCD01000023">
    <property type="protein sequence ID" value="RSH83877.1"/>
    <property type="molecule type" value="Genomic_DNA"/>
</dbReference>
<feature type="compositionally biased region" description="Low complexity" evidence="1">
    <location>
        <begin position="1"/>
        <end position="11"/>
    </location>
</feature>
<protein>
    <submittedName>
        <fullName evidence="2">Uncharacterized protein</fullName>
    </submittedName>
</protein>
<name>A0A427XYK5_9TREE</name>
<dbReference type="OrthoDB" id="2564480at2759"/>
<keyword evidence="3" id="KW-1185">Reference proteome</keyword>
<feature type="compositionally biased region" description="Basic and acidic residues" evidence="1">
    <location>
        <begin position="49"/>
        <end position="58"/>
    </location>
</feature>
<evidence type="ECO:0000313" key="3">
    <source>
        <dbReference type="Proteomes" id="UP000279259"/>
    </source>
</evidence>
<feature type="region of interest" description="Disordered" evidence="1">
    <location>
        <begin position="90"/>
        <end position="123"/>
    </location>
</feature>
<evidence type="ECO:0000256" key="1">
    <source>
        <dbReference type="SAM" id="MobiDB-lite"/>
    </source>
</evidence>
<dbReference type="Proteomes" id="UP000279259">
    <property type="component" value="Unassembled WGS sequence"/>
</dbReference>
<feature type="compositionally biased region" description="Pro residues" evidence="1">
    <location>
        <begin position="26"/>
        <end position="36"/>
    </location>
</feature>
<proteinExistence type="predicted"/>
<comment type="caution">
    <text evidence="2">The sequence shown here is derived from an EMBL/GenBank/DDBJ whole genome shotgun (WGS) entry which is preliminary data.</text>
</comment>
<dbReference type="AlphaFoldDB" id="A0A427XYK5"/>
<evidence type="ECO:0000313" key="2">
    <source>
        <dbReference type="EMBL" id="RSH83877.1"/>
    </source>
</evidence>
<feature type="region of interest" description="Disordered" evidence="1">
    <location>
        <begin position="1"/>
        <end position="60"/>
    </location>
</feature>
<organism evidence="2 3">
    <name type="scientific">Saitozyma podzolica</name>
    <dbReference type="NCBI Taxonomy" id="1890683"/>
    <lineage>
        <taxon>Eukaryota</taxon>
        <taxon>Fungi</taxon>
        <taxon>Dikarya</taxon>
        <taxon>Basidiomycota</taxon>
        <taxon>Agaricomycotina</taxon>
        <taxon>Tremellomycetes</taxon>
        <taxon>Tremellales</taxon>
        <taxon>Trimorphomycetaceae</taxon>
        <taxon>Saitozyma</taxon>
    </lineage>
</organism>
<reference evidence="2 3" key="1">
    <citation type="submission" date="2018-11" db="EMBL/GenBank/DDBJ databases">
        <title>Genome sequence of Saitozyma podzolica DSM 27192.</title>
        <authorList>
            <person name="Aliyu H."/>
            <person name="Gorte O."/>
            <person name="Ochsenreither K."/>
        </authorList>
    </citation>
    <scope>NUCLEOTIDE SEQUENCE [LARGE SCALE GENOMIC DNA]</scope>
    <source>
        <strain evidence="2 3">DSM 27192</strain>
    </source>
</reference>
<gene>
    <name evidence="2" type="ORF">EHS25_005492</name>
</gene>
<sequence length="325" mass="35934">MSSSNSSARSSPTPESDEGSVGTVSPPSPPPSPPRPTRSEYADYAALLRQERAHDPARLARRLVTRYRRAAEGGGEQDDTASGTVAPDRSALVADEASQPHPLRSRKRRRGIQGDRSGDVSSRWPLMVEEIPHPPSTIQESVLAFASAYVRQHRLSVPQDSILRHPSDTDEPTFHANLVPSTMEAIDRVLVSLAGMRPVGKKRARKDMGCMDWQSVLAASSVLPGCQALTRAANQRARRVLGSDSPDILTHRLNVMGNAAAHRDDPQSLVKSLYASVIKTQDRGTRPHQSKKELELRQAKREQKDALRHQKKLEKEQRKDARRQV</sequence>
<accession>A0A427XYK5</accession>